<feature type="region of interest" description="Disordered" evidence="1">
    <location>
        <begin position="487"/>
        <end position="511"/>
    </location>
</feature>
<dbReference type="Gene3D" id="3.20.20.80">
    <property type="entry name" value="Glycosidases"/>
    <property type="match status" value="1"/>
</dbReference>
<feature type="chain" id="PRO_5040466880" description="Glycoside hydrolase family 71 protein" evidence="2">
    <location>
        <begin position="21"/>
        <end position="511"/>
    </location>
</feature>
<organism evidence="3 4">
    <name type="scientific">Marasmius oreades</name>
    <name type="common">fairy-ring Marasmius</name>
    <dbReference type="NCBI Taxonomy" id="181124"/>
    <lineage>
        <taxon>Eukaryota</taxon>
        <taxon>Fungi</taxon>
        <taxon>Dikarya</taxon>
        <taxon>Basidiomycota</taxon>
        <taxon>Agaricomycotina</taxon>
        <taxon>Agaricomycetes</taxon>
        <taxon>Agaricomycetidae</taxon>
        <taxon>Agaricales</taxon>
        <taxon>Marasmiineae</taxon>
        <taxon>Marasmiaceae</taxon>
        <taxon>Marasmius</taxon>
    </lineage>
</organism>
<evidence type="ECO:0000313" key="3">
    <source>
        <dbReference type="EMBL" id="KAG7095719.1"/>
    </source>
</evidence>
<evidence type="ECO:0000256" key="1">
    <source>
        <dbReference type="SAM" id="MobiDB-lite"/>
    </source>
</evidence>
<dbReference type="Pfam" id="PF03659">
    <property type="entry name" value="Glyco_hydro_71"/>
    <property type="match status" value="1"/>
</dbReference>
<dbReference type="Proteomes" id="UP001049176">
    <property type="component" value="Chromosome 3"/>
</dbReference>
<reference evidence="3" key="1">
    <citation type="journal article" date="2021" name="Genome Biol. Evol.">
        <title>The assembled and annotated genome of the fairy-ring fungus Marasmius oreades.</title>
        <authorList>
            <person name="Hiltunen M."/>
            <person name="Ament-Velasquez S.L."/>
            <person name="Johannesson H."/>
        </authorList>
    </citation>
    <scope>NUCLEOTIDE SEQUENCE</scope>
    <source>
        <strain evidence="3">03SP1</strain>
    </source>
</reference>
<dbReference type="GeneID" id="66075508"/>
<evidence type="ECO:0000313" key="4">
    <source>
        <dbReference type="Proteomes" id="UP001049176"/>
    </source>
</evidence>
<dbReference type="OrthoDB" id="3257981at2759"/>
<dbReference type="GO" id="GO:0051118">
    <property type="term" value="F:glucan endo-1,3-alpha-glucosidase activity"/>
    <property type="evidence" value="ECO:0007669"/>
    <property type="project" value="InterPro"/>
</dbReference>
<feature type="signal peptide" evidence="2">
    <location>
        <begin position="1"/>
        <end position="20"/>
    </location>
</feature>
<dbReference type="EMBL" id="CM032183">
    <property type="protein sequence ID" value="KAG7095719.1"/>
    <property type="molecule type" value="Genomic_DNA"/>
</dbReference>
<dbReference type="CDD" id="cd11577">
    <property type="entry name" value="GH71"/>
    <property type="match status" value="1"/>
</dbReference>
<evidence type="ECO:0000256" key="2">
    <source>
        <dbReference type="SAM" id="SignalP"/>
    </source>
</evidence>
<gene>
    <name evidence="3" type="ORF">E1B28_006432</name>
</gene>
<dbReference type="KEGG" id="more:E1B28_006432"/>
<accession>A0A9P7UWE0</accession>
<sequence length="511" mass="54354">MHGLVHFLLFCTITASSSLGYVIPYSHNRELASRQTADSKLVFAHFIVGITGNRASAADYDDDMKRAKAIGFDAFALNIGNDKPEVQLGFAYDSAAANGMKAFISFDCSFFKPGDEAAIGALIAQFASKPAQLKVAGGKTFVSSFIGDGLNVNAIRAASGGDIFFVPNFHPGQSDFTPLDGAFNFQGWPSNGLNKAPSGGKLVTVDDGDKQFQSLLAGKSYMAPVSPWFSTHFGGEVPFSKNWVFPSELLIYQRWLEILALKPNFAEIVTWNDYGESHYIGPLASKHTDDGASKWANDMPHNGWSDLSKPFIAAYKAGESTPDKFIDEEKIVYWYRITPKGIDCDSTDTTFGPGNNATGDFFNGRPNGFDTLSDNVFVVSLLKAPGTVTVNSGGTLYTFDAPAGASAFSAPFKVGAQAFALNRDGKEVMAATSLKSIQDTCPCGIYNFNAYVGTVPEGPRDTLQPGDALANLKTGLKVACDAVPSLPATPPPTAAPTATSTVTAAPTLPPI</sequence>
<keyword evidence="4" id="KW-1185">Reference proteome</keyword>
<evidence type="ECO:0008006" key="5">
    <source>
        <dbReference type="Google" id="ProtNLM"/>
    </source>
</evidence>
<dbReference type="AlphaFoldDB" id="A0A9P7UWE0"/>
<comment type="caution">
    <text evidence="3">The sequence shown here is derived from an EMBL/GenBank/DDBJ whole genome shotgun (WGS) entry which is preliminary data.</text>
</comment>
<dbReference type="RefSeq" id="XP_043012189.1">
    <property type="nucleotide sequence ID" value="XM_043151096.1"/>
</dbReference>
<proteinExistence type="predicted"/>
<feature type="compositionally biased region" description="Low complexity" evidence="1">
    <location>
        <begin position="495"/>
        <end position="511"/>
    </location>
</feature>
<protein>
    <recommendedName>
        <fullName evidence="5">Glycoside hydrolase family 71 protein</fullName>
    </recommendedName>
</protein>
<dbReference type="InterPro" id="IPR005197">
    <property type="entry name" value="Glyco_hydro_71"/>
</dbReference>
<name>A0A9P7UWE0_9AGAR</name>
<keyword evidence="2" id="KW-0732">Signal</keyword>